<sequence length="89" mass="10222">MKEQSGQARRQDLVRADEVDARGGHRRSRRIQHHTGIFFLRITRELPFCGRMSASLHWFAPLLAERMSSLVIGPNVAYAFVPQAYMPQV</sequence>
<reference evidence="2 3" key="2">
    <citation type="submission" date="2018-11" db="EMBL/GenBank/DDBJ databases">
        <authorList>
            <consortium name="Pathogen Informatics"/>
        </authorList>
    </citation>
    <scope>NUCLEOTIDE SEQUENCE [LARGE SCALE GENOMIC DNA]</scope>
</reference>
<dbReference type="EMBL" id="UYSL01023528">
    <property type="protein sequence ID" value="VDL82302.1"/>
    <property type="molecule type" value="Genomic_DNA"/>
</dbReference>
<dbReference type="AlphaFoldDB" id="A0A0N4YMY5"/>
<reference evidence="4" key="1">
    <citation type="submission" date="2017-02" db="UniProtKB">
        <authorList>
            <consortium name="WormBaseParasite"/>
        </authorList>
    </citation>
    <scope>IDENTIFICATION</scope>
</reference>
<evidence type="ECO:0000256" key="1">
    <source>
        <dbReference type="SAM" id="MobiDB-lite"/>
    </source>
</evidence>
<evidence type="ECO:0000313" key="3">
    <source>
        <dbReference type="Proteomes" id="UP000271162"/>
    </source>
</evidence>
<dbReference type="Proteomes" id="UP000271162">
    <property type="component" value="Unassembled WGS sequence"/>
</dbReference>
<dbReference type="WBParaSite" id="NBR_0001857601-mRNA-1">
    <property type="protein sequence ID" value="NBR_0001857601-mRNA-1"/>
    <property type="gene ID" value="NBR_0001857601"/>
</dbReference>
<evidence type="ECO:0000313" key="4">
    <source>
        <dbReference type="WBParaSite" id="NBR_0001857601-mRNA-1"/>
    </source>
</evidence>
<organism evidence="4">
    <name type="scientific">Nippostrongylus brasiliensis</name>
    <name type="common">Rat hookworm</name>
    <dbReference type="NCBI Taxonomy" id="27835"/>
    <lineage>
        <taxon>Eukaryota</taxon>
        <taxon>Metazoa</taxon>
        <taxon>Ecdysozoa</taxon>
        <taxon>Nematoda</taxon>
        <taxon>Chromadorea</taxon>
        <taxon>Rhabditida</taxon>
        <taxon>Rhabditina</taxon>
        <taxon>Rhabditomorpha</taxon>
        <taxon>Strongyloidea</taxon>
        <taxon>Heligmosomidae</taxon>
        <taxon>Nippostrongylus</taxon>
    </lineage>
</organism>
<proteinExistence type="predicted"/>
<gene>
    <name evidence="2" type="ORF">NBR_LOCUS18577</name>
</gene>
<name>A0A0N4YMY5_NIPBR</name>
<keyword evidence="3" id="KW-1185">Reference proteome</keyword>
<feature type="compositionally biased region" description="Basic and acidic residues" evidence="1">
    <location>
        <begin position="1"/>
        <end position="23"/>
    </location>
</feature>
<evidence type="ECO:0000313" key="2">
    <source>
        <dbReference type="EMBL" id="VDL82302.1"/>
    </source>
</evidence>
<protein>
    <submittedName>
        <fullName evidence="2 4">Uncharacterized protein</fullName>
    </submittedName>
</protein>
<accession>A0A0N4YMY5</accession>
<feature type="region of interest" description="Disordered" evidence="1">
    <location>
        <begin position="1"/>
        <end position="28"/>
    </location>
</feature>